<comment type="caution">
    <text evidence="1">The sequence shown here is derived from an EMBL/GenBank/DDBJ whole genome shotgun (WGS) entry which is preliminary data.</text>
</comment>
<dbReference type="EMBL" id="VSWC01000119">
    <property type="protein sequence ID" value="KAA1082714.1"/>
    <property type="molecule type" value="Genomic_DNA"/>
</dbReference>
<reference evidence="1 2" key="1">
    <citation type="submission" date="2019-05" db="EMBL/GenBank/DDBJ databases">
        <title>Emergence of the Ug99 lineage of the wheat stem rust pathogen through somatic hybridization.</title>
        <authorList>
            <person name="Li F."/>
            <person name="Upadhyaya N.M."/>
            <person name="Sperschneider J."/>
            <person name="Matny O."/>
            <person name="Nguyen-Phuc H."/>
            <person name="Mago R."/>
            <person name="Raley C."/>
            <person name="Miller M.E."/>
            <person name="Silverstein K.A.T."/>
            <person name="Henningsen E."/>
            <person name="Hirsch C.D."/>
            <person name="Visser B."/>
            <person name="Pretorius Z.A."/>
            <person name="Steffenson B.J."/>
            <person name="Schwessinger B."/>
            <person name="Dodds P.N."/>
            <person name="Figueroa M."/>
        </authorList>
    </citation>
    <scope>NUCLEOTIDE SEQUENCE [LARGE SCALE GENOMIC DNA]</scope>
    <source>
        <strain evidence="1">21-0</strain>
    </source>
</reference>
<gene>
    <name evidence="1" type="ORF">PGT21_011391</name>
</gene>
<evidence type="ECO:0000313" key="1">
    <source>
        <dbReference type="EMBL" id="KAA1082714.1"/>
    </source>
</evidence>
<organism evidence="1 2">
    <name type="scientific">Puccinia graminis f. sp. tritici</name>
    <dbReference type="NCBI Taxonomy" id="56615"/>
    <lineage>
        <taxon>Eukaryota</taxon>
        <taxon>Fungi</taxon>
        <taxon>Dikarya</taxon>
        <taxon>Basidiomycota</taxon>
        <taxon>Pucciniomycotina</taxon>
        <taxon>Pucciniomycetes</taxon>
        <taxon>Pucciniales</taxon>
        <taxon>Pucciniaceae</taxon>
        <taxon>Puccinia</taxon>
    </lineage>
</organism>
<dbReference type="Proteomes" id="UP000324748">
    <property type="component" value="Unassembled WGS sequence"/>
</dbReference>
<sequence>MKNLSSPLNPSINQTQGGSMLNLKSSAVSYWKPQYRGNRSDLIGDSVRSCSGRFGRLTVVRLRLLWGYIEQVHRDVAS</sequence>
<name>A0A5B0N2M5_PUCGR</name>
<evidence type="ECO:0000313" key="2">
    <source>
        <dbReference type="Proteomes" id="UP000324748"/>
    </source>
</evidence>
<protein>
    <submittedName>
        <fullName evidence="1">Uncharacterized protein</fullName>
    </submittedName>
</protein>
<proteinExistence type="predicted"/>
<accession>A0A5B0N2M5</accession>
<dbReference type="AlphaFoldDB" id="A0A5B0N2M5"/>
<keyword evidence="2" id="KW-1185">Reference proteome</keyword>